<gene>
    <name evidence="1" type="ORF">SAMN02927937_01024</name>
</gene>
<keyword evidence="2" id="KW-1185">Reference proteome</keyword>
<name>A0A1H6KFU5_9FLAO</name>
<organism evidence="1 2">
    <name type="scientific">Paenimyroides marinum</name>
    <dbReference type="NCBI Taxonomy" id="1159016"/>
    <lineage>
        <taxon>Bacteria</taxon>
        <taxon>Pseudomonadati</taxon>
        <taxon>Bacteroidota</taxon>
        <taxon>Flavobacteriia</taxon>
        <taxon>Flavobacteriales</taxon>
        <taxon>Flavobacteriaceae</taxon>
        <taxon>Paenimyroides</taxon>
    </lineage>
</organism>
<dbReference type="Pfam" id="PF03860">
    <property type="entry name" value="Csp"/>
    <property type="match status" value="1"/>
</dbReference>
<proteinExistence type="predicted"/>
<dbReference type="CDD" id="cd08026">
    <property type="entry name" value="DUF326"/>
    <property type="match status" value="1"/>
</dbReference>
<evidence type="ECO:0000313" key="2">
    <source>
        <dbReference type="Proteomes" id="UP000199634"/>
    </source>
</evidence>
<sequence>MSHQQFQKCIDECYACAVACNHCAASCLQEDNVKMMARCIQLDLECAAICRAAAELMSLGSQYSRHLCKLCAEICRACGDECAKHDMQHCKECADACYKCAEACEQMATAV</sequence>
<dbReference type="Gene3D" id="1.20.1270.360">
    <property type="match status" value="1"/>
</dbReference>
<dbReference type="EMBL" id="FNXE01000010">
    <property type="protein sequence ID" value="SEH71550.1"/>
    <property type="molecule type" value="Genomic_DNA"/>
</dbReference>
<dbReference type="InterPro" id="IPR044543">
    <property type="entry name" value="YHJQ-like"/>
</dbReference>
<dbReference type="PANTHER" id="PTHR37310">
    <property type="entry name" value="CYTOPLASMIC PROTEIN-RELATED"/>
    <property type="match status" value="1"/>
</dbReference>
<protein>
    <recommendedName>
        <fullName evidence="3">Four-helix bundle copper-binding protein</fullName>
    </recommendedName>
</protein>
<dbReference type="Proteomes" id="UP000199634">
    <property type="component" value="Unassembled WGS sequence"/>
</dbReference>
<evidence type="ECO:0000313" key="1">
    <source>
        <dbReference type="EMBL" id="SEH71550.1"/>
    </source>
</evidence>
<reference evidence="1 2" key="1">
    <citation type="submission" date="2016-10" db="EMBL/GenBank/DDBJ databases">
        <authorList>
            <person name="de Groot N.N."/>
        </authorList>
    </citation>
    <scope>NUCLEOTIDE SEQUENCE [LARGE SCALE GENOMIC DNA]</scope>
    <source>
        <strain evidence="1 2">CGMCC 1.10825</strain>
    </source>
</reference>
<accession>A0A1H6KFU5</accession>
<evidence type="ECO:0008006" key="3">
    <source>
        <dbReference type="Google" id="ProtNLM"/>
    </source>
</evidence>
<dbReference type="AlphaFoldDB" id="A0A1H6KFU5"/>
<dbReference type="PANTHER" id="PTHR37310:SF1">
    <property type="entry name" value="CYTOPLASMIC PROTEIN"/>
    <property type="match status" value="1"/>
</dbReference>
<dbReference type="OrthoDB" id="5396211at2"/>
<dbReference type="InterPro" id="IPR005560">
    <property type="entry name" value="Csp_YhjQ"/>
</dbReference>